<gene>
    <name evidence="2" type="ORF">RT723_15160</name>
</gene>
<evidence type="ECO:0000259" key="1">
    <source>
        <dbReference type="Pfam" id="PF01965"/>
    </source>
</evidence>
<dbReference type="PANTHER" id="PTHR43130:SF14">
    <property type="entry name" value="DJ-1_PFPI DOMAIN-CONTAINING PROTEIN"/>
    <property type="match status" value="1"/>
</dbReference>
<organism evidence="2 3">
    <name type="scientific">Psychrosphaera aquimarina</name>
    <dbReference type="NCBI Taxonomy" id="2044854"/>
    <lineage>
        <taxon>Bacteria</taxon>
        <taxon>Pseudomonadati</taxon>
        <taxon>Pseudomonadota</taxon>
        <taxon>Gammaproteobacteria</taxon>
        <taxon>Alteromonadales</taxon>
        <taxon>Pseudoalteromonadaceae</taxon>
        <taxon>Psychrosphaera</taxon>
    </lineage>
</organism>
<name>A0ABU3R3Q6_9GAMM</name>
<dbReference type="PANTHER" id="PTHR43130">
    <property type="entry name" value="ARAC-FAMILY TRANSCRIPTIONAL REGULATOR"/>
    <property type="match status" value="1"/>
</dbReference>
<dbReference type="InterPro" id="IPR052158">
    <property type="entry name" value="INH-QAR"/>
</dbReference>
<evidence type="ECO:0000313" key="3">
    <source>
        <dbReference type="Proteomes" id="UP001257914"/>
    </source>
</evidence>
<dbReference type="InterPro" id="IPR029062">
    <property type="entry name" value="Class_I_gatase-like"/>
</dbReference>
<keyword evidence="2" id="KW-0456">Lyase</keyword>
<dbReference type="SUPFAM" id="SSF52317">
    <property type="entry name" value="Class I glutamine amidotransferase-like"/>
    <property type="match status" value="1"/>
</dbReference>
<proteinExistence type="predicted"/>
<dbReference type="Pfam" id="PF01965">
    <property type="entry name" value="DJ-1_PfpI"/>
    <property type="match status" value="1"/>
</dbReference>
<dbReference type="RefSeq" id="WP_315947923.1">
    <property type="nucleotide sequence ID" value="NZ_JAWCUA010000010.1"/>
</dbReference>
<dbReference type="GO" id="GO:0016829">
    <property type="term" value="F:lyase activity"/>
    <property type="evidence" value="ECO:0007669"/>
    <property type="project" value="UniProtKB-KW"/>
</dbReference>
<dbReference type="Proteomes" id="UP001257914">
    <property type="component" value="Unassembled WGS sequence"/>
</dbReference>
<evidence type="ECO:0000313" key="2">
    <source>
        <dbReference type="EMBL" id="MDU0114304.1"/>
    </source>
</evidence>
<comment type="caution">
    <text evidence="2">The sequence shown here is derived from an EMBL/GenBank/DDBJ whole genome shotgun (WGS) entry which is preliminary data.</text>
</comment>
<accession>A0ABU3R3Q6</accession>
<sequence length="203" mass="22194">MNVGIYIYDDAEVLDFSGPFEVFSTANRLSNPQNVFNVFLVAENSGTSSSSNITLPIKARGGYNVLPHYDFTNHPNIDVLIVVGGVHTHELNKAAVINWVAQQDKSANVVASVCTGAFILAQAGVLNGLNVTTHWEDINDLQQAYPNLTVISGKRWVDEGKYITSGGISAGIDMSLHLVSKLVNIQLAENTAKQMEFDWRKNE</sequence>
<protein>
    <submittedName>
        <fullName evidence="2">DJ-1/PfpI family protein</fullName>
        <ecNumber evidence="2">4.2.1.-</ecNumber>
    </submittedName>
</protein>
<dbReference type="EMBL" id="JAWCUA010000010">
    <property type="protein sequence ID" value="MDU0114304.1"/>
    <property type="molecule type" value="Genomic_DNA"/>
</dbReference>
<keyword evidence="3" id="KW-1185">Reference proteome</keyword>
<dbReference type="Gene3D" id="3.40.50.880">
    <property type="match status" value="1"/>
</dbReference>
<reference evidence="2 3" key="1">
    <citation type="submission" date="2023-10" db="EMBL/GenBank/DDBJ databases">
        <title>Psychrosphaera aquimaarina strain SW33 isolated from seawater.</title>
        <authorList>
            <person name="Bayburt H."/>
            <person name="Kim J.M."/>
            <person name="Choi B.J."/>
            <person name="Jeon C.O."/>
        </authorList>
    </citation>
    <scope>NUCLEOTIDE SEQUENCE [LARGE SCALE GENOMIC DNA]</scope>
    <source>
        <strain evidence="2 3">KCTC 52743</strain>
    </source>
</reference>
<feature type="domain" description="DJ-1/PfpI" evidence="1">
    <location>
        <begin position="3"/>
        <end position="180"/>
    </location>
</feature>
<dbReference type="CDD" id="cd03139">
    <property type="entry name" value="GATase1_PfpI_2"/>
    <property type="match status" value="1"/>
</dbReference>
<dbReference type="EC" id="4.2.1.-" evidence="2"/>
<dbReference type="InterPro" id="IPR002818">
    <property type="entry name" value="DJ-1/PfpI"/>
</dbReference>